<comment type="caution">
    <text evidence="2">The sequence shown here is derived from an EMBL/GenBank/DDBJ whole genome shotgun (WGS) entry which is preliminary data.</text>
</comment>
<keyword evidence="1" id="KW-0472">Membrane</keyword>
<dbReference type="RefSeq" id="WP_128760881.1">
    <property type="nucleotide sequence ID" value="NZ_QOVI01000003.1"/>
</dbReference>
<keyword evidence="1" id="KW-1133">Transmembrane helix</keyword>
<evidence type="ECO:0000313" key="3">
    <source>
        <dbReference type="Proteomes" id="UP000289821"/>
    </source>
</evidence>
<evidence type="ECO:0008006" key="4">
    <source>
        <dbReference type="Google" id="ProtNLM"/>
    </source>
</evidence>
<proteinExistence type="predicted"/>
<name>A0A4Q0NUT8_9FLAO</name>
<feature type="transmembrane region" description="Helical" evidence="1">
    <location>
        <begin position="84"/>
        <end position="103"/>
    </location>
</feature>
<accession>A0A4Q0NUT8</accession>
<dbReference type="OrthoDB" id="1143964at2"/>
<feature type="transmembrane region" description="Helical" evidence="1">
    <location>
        <begin position="109"/>
        <end position="131"/>
    </location>
</feature>
<dbReference type="AlphaFoldDB" id="A0A4Q0NUT8"/>
<dbReference type="Proteomes" id="UP000289821">
    <property type="component" value="Unassembled WGS sequence"/>
</dbReference>
<keyword evidence="3" id="KW-1185">Reference proteome</keyword>
<protein>
    <recommendedName>
        <fullName evidence="4">Sugar transporter</fullName>
    </recommendedName>
</protein>
<organism evidence="2 3">
    <name type="scientific">Leeuwenhoekiella aestuarii</name>
    <dbReference type="NCBI Taxonomy" id="2249426"/>
    <lineage>
        <taxon>Bacteria</taxon>
        <taxon>Pseudomonadati</taxon>
        <taxon>Bacteroidota</taxon>
        <taxon>Flavobacteriia</taxon>
        <taxon>Flavobacteriales</taxon>
        <taxon>Flavobacteriaceae</taxon>
        <taxon>Leeuwenhoekiella</taxon>
    </lineage>
</organism>
<feature type="transmembrane region" description="Helical" evidence="1">
    <location>
        <begin position="12"/>
        <end position="34"/>
    </location>
</feature>
<feature type="transmembrane region" description="Helical" evidence="1">
    <location>
        <begin position="54"/>
        <end position="77"/>
    </location>
</feature>
<evidence type="ECO:0000313" key="2">
    <source>
        <dbReference type="EMBL" id="RXG15288.1"/>
    </source>
</evidence>
<evidence type="ECO:0000256" key="1">
    <source>
        <dbReference type="SAM" id="Phobius"/>
    </source>
</evidence>
<keyword evidence="1" id="KW-0812">Transmembrane</keyword>
<reference evidence="2 3" key="1">
    <citation type="submission" date="2018-07" db="EMBL/GenBank/DDBJ databases">
        <title>Leeuwenhoekiella genomics.</title>
        <authorList>
            <person name="Tahon G."/>
            <person name="Willems A."/>
        </authorList>
    </citation>
    <scope>NUCLEOTIDE SEQUENCE [LARGE SCALE GENOMIC DNA]</scope>
    <source>
        <strain evidence="2 3">R-50232</strain>
    </source>
</reference>
<sequence>MTTIKPSKSFWIVSVIAVIWNLMGIFAFMSQAFMSSAMLAELPAEQAELIRSTPQWLTGIFAIATVTGLIGSLLLMLRKKSATTLFFISVIGVLIQMVYSFFATEALQVYGVVQGLVMPLMVIIIAVYLYFFSKKSAEKGYLN</sequence>
<gene>
    <name evidence="2" type="ORF">DSM04_103176</name>
</gene>
<dbReference type="EMBL" id="QOVI01000003">
    <property type="protein sequence ID" value="RXG15288.1"/>
    <property type="molecule type" value="Genomic_DNA"/>
</dbReference>